<evidence type="ECO:0000313" key="1">
    <source>
        <dbReference type="EMBL" id="AVM42907.1"/>
    </source>
</evidence>
<evidence type="ECO:0008006" key="3">
    <source>
        <dbReference type="Google" id="ProtNLM"/>
    </source>
</evidence>
<gene>
    <name evidence="1" type="ORF">C5Q98_06655</name>
</gene>
<dbReference type="Proteomes" id="UP000237947">
    <property type="component" value="Chromosome"/>
</dbReference>
<keyword evidence="2" id="KW-1185">Reference proteome</keyword>
<dbReference type="RefSeq" id="WP_106012855.1">
    <property type="nucleotide sequence ID" value="NZ_CP027226.1"/>
</dbReference>
<evidence type="ECO:0000313" key="2">
    <source>
        <dbReference type="Proteomes" id="UP000237947"/>
    </source>
</evidence>
<dbReference type="AlphaFoldDB" id="A0A2S0KPG7"/>
<proteinExistence type="predicted"/>
<protein>
    <recommendedName>
        <fullName evidence="3">CobB/CobQ-like glutamine amidotransferase domain-containing protein</fullName>
    </recommendedName>
</protein>
<name>A0A2S0KPG7_9FIRM</name>
<dbReference type="KEGG" id="fsa:C5Q98_06655"/>
<organism evidence="1 2">
    <name type="scientific">Fastidiosipila sanguinis</name>
    <dbReference type="NCBI Taxonomy" id="236753"/>
    <lineage>
        <taxon>Bacteria</taxon>
        <taxon>Bacillati</taxon>
        <taxon>Bacillota</taxon>
        <taxon>Clostridia</taxon>
        <taxon>Eubacteriales</taxon>
        <taxon>Oscillospiraceae</taxon>
        <taxon>Fastidiosipila</taxon>
    </lineage>
</organism>
<sequence>MVVEVLYPEFITFGEIETVHYFDLIAKDHEHIEIVKTFYHDEPYFANNKVDLIFFGPMTEKNMERVYNKLLPYKNLLKDLIDNGIKLLAINNSLDLLGSELEVLDGDAANCLGLFPYKTVRNFNKRTSEQVLIEFQGELAYGSKLGFSNYYGNDNNFLYKSLHPEIAFNLESPLGGYKYKNSYLIELSGNILITNPCFLNLLKNLLEIDSKLPFESDLDFVYEENMRLLKKVRGFNLYFE</sequence>
<dbReference type="OrthoDB" id="9782045at2"/>
<reference evidence="2" key="1">
    <citation type="submission" date="2018-02" db="EMBL/GenBank/DDBJ databases">
        <authorList>
            <person name="Holder M.E."/>
            <person name="Ajami N.J."/>
            <person name="Petrosino J.F."/>
        </authorList>
    </citation>
    <scope>NUCLEOTIDE SEQUENCE [LARGE SCALE GENOMIC DNA]</scope>
    <source>
        <strain evidence="2">CCUG 47711</strain>
    </source>
</reference>
<accession>A0A2S0KPG7</accession>
<dbReference type="EMBL" id="CP027226">
    <property type="protein sequence ID" value="AVM42907.1"/>
    <property type="molecule type" value="Genomic_DNA"/>
</dbReference>